<dbReference type="EC" id="3.1.3.89" evidence="5"/>
<evidence type="ECO:0000256" key="2">
    <source>
        <dbReference type="ARBA" id="ARBA00001936"/>
    </source>
</evidence>
<sequence>MKNSLLQQIQFIKEIDKLKYIQRKTKLFDSDRCENDAEHSWHLAIMTLVLAEHSNTEIDILKVLKMVLIHDIVEIDSGDVFIFDTSKEHKNTKEELKAAKRIFGILPENQAQELINLWLEFEEGITNEAQFAKAMDRFEPILQNTSNKGGTWREFMVPKEKVIDKTKSISKGSETIWDYSQNEIESIFNKF</sequence>
<evidence type="ECO:0000256" key="5">
    <source>
        <dbReference type="ARBA" id="ARBA00012964"/>
    </source>
</evidence>
<dbReference type="EMBL" id="JAUYVU010000002">
    <property type="protein sequence ID" value="MDP2540582.1"/>
    <property type="molecule type" value="Genomic_DNA"/>
</dbReference>
<keyword evidence="12" id="KW-1185">Reference proteome</keyword>
<feature type="domain" description="HD/PDEase" evidence="8">
    <location>
        <begin position="32"/>
        <end position="150"/>
    </location>
</feature>
<evidence type="ECO:0000259" key="8">
    <source>
        <dbReference type="SMART" id="SM00471"/>
    </source>
</evidence>
<reference evidence="9 12" key="3">
    <citation type="submission" date="2023-07" db="EMBL/GenBank/DDBJ databases">
        <title>Genome content predicts the carbon catabolic preferences of heterotrophic bacteria.</title>
        <authorList>
            <person name="Gralka M."/>
        </authorList>
    </citation>
    <scope>NUCLEOTIDE SEQUENCE [LARGE SCALE GENOMIC DNA]</scope>
    <source>
        <strain evidence="9 12">4G03</strain>
    </source>
</reference>
<dbReference type="EMBL" id="PDUU01000003">
    <property type="protein sequence ID" value="PHN98544.1"/>
    <property type="molecule type" value="Genomic_DNA"/>
</dbReference>
<keyword evidence="6" id="KW-0479">Metal-binding</keyword>
<evidence type="ECO:0000256" key="1">
    <source>
        <dbReference type="ARBA" id="ARBA00001638"/>
    </source>
</evidence>
<evidence type="ECO:0000313" key="11">
    <source>
        <dbReference type="Proteomes" id="UP000222163"/>
    </source>
</evidence>
<dbReference type="SUPFAM" id="SSF109604">
    <property type="entry name" value="HD-domain/PDEase-like"/>
    <property type="match status" value="1"/>
</dbReference>
<comment type="subunit">
    <text evidence="4">Homodimer.</text>
</comment>
<dbReference type="SMART" id="SM00471">
    <property type="entry name" value="HDc"/>
    <property type="match status" value="1"/>
</dbReference>
<dbReference type="Proteomes" id="UP000222163">
    <property type="component" value="Unassembled WGS sequence"/>
</dbReference>
<comment type="catalytic activity">
    <reaction evidence="1">
        <text>a 2'-deoxyribonucleoside 5'-phosphate + H2O = a 2'-deoxyribonucleoside + phosphate</text>
        <dbReference type="Rhea" id="RHEA:36167"/>
        <dbReference type="ChEBI" id="CHEBI:15377"/>
        <dbReference type="ChEBI" id="CHEBI:18274"/>
        <dbReference type="ChEBI" id="CHEBI:43474"/>
        <dbReference type="ChEBI" id="CHEBI:65317"/>
        <dbReference type="EC" id="3.1.3.89"/>
    </reaction>
</comment>
<dbReference type="AlphaFoldDB" id="A0A2G1BX48"/>
<evidence type="ECO:0000256" key="7">
    <source>
        <dbReference type="ARBA" id="ARBA00022801"/>
    </source>
</evidence>
<dbReference type="Proteomes" id="UP001242342">
    <property type="component" value="Unassembled WGS sequence"/>
</dbReference>
<evidence type="ECO:0000313" key="10">
    <source>
        <dbReference type="EMBL" id="PHN98544.1"/>
    </source>
</evidence>
<dbReference type="PANTHER" id="PTHR11845:SF13">
    <property type="entry name" value="5'-DEOXYNUCLEOTIDASE HDDC2"/>
    <property type="match status" value="1"/>
</dbReference>
<dbReference type="GO" id="GO:0046872">
    <property type="term" value="F:metal ion binding"/>
    <property type="evidence" value="ECO:0007669"/>
    <property type="project" value="UniProtKB-KW"/>
</dbReference>
<evidence type="ECO:0000313" key="9">
    <source>
        <dbReference type="EMBL" id="MDP2540582.1"/>
    </source>
</evidence>
<dbReference type="GO" id="GO:0002953">
    <property type="term" value="F:5'-deoxynucleotidase activity"/>
    <property type="evidence" value="ECO:0007669"/>
    <property type="project" value="UniProtKB-EC"/>
</dbReference>
<gene>
    <name evidence="10" type="ORF">CSC81_03370</name>
    <name evidence="9" type="ORF">Q8W23_03755</name>
</gene>
<comment type="caution">
    <text evidence="10">The sequence shown here is derived from an EMBL/GenBank/DDBJ whole genome shotgun (WGS) entry which is preliminary data.</text>
</comment>
<keyword evidence="7" id="KW-0378">Hydrolase</keyword>
<dbReference type="InterPro" id="IPR003607">
    <property type="entry name" value="HD/PDEase_dom"/>
</dbReference>
<proteinExistence type="predicted"/>
<organism evidence="10 11">
    <name type="scientific">Tenacibaculum discolor</name>
    <dbReference type="NCBI Taxonomy" id="361581"/>
    <lineage>
        <taxon>Bacteria</taxon>
        <taxon>Pseudomonadati</taxon>
        <taxon>Bacteroidota</taxon>
        <taxon>Flavobacteriia</taxon>
        <taxon>Flavobacteriales</taxon>
        <taxon>Flavobacteriaceae</taxon>
        <taxon>Tenacibaculum</taxon>
    </lineage>
</organism>
<dbReference type="RefSeq" id="WP_099214363.1">
    <property type="nucleotide sequence ID" value="NZ_JAUYVU010000002.1"/>
</dbReference>
<dbReference type="Gene3D" id="1.10.3210.10">
    <property type="entry name" value="Hypothetical protein af1432"/>
    <property type="match status" value="1"/>
</dbReference>
<dbReference type="InterPro" id="IPR006674">
    <property type="entry name" value="HD_domain"/>
</dbReference>
<evidence type="ECO:0000313" key="12">
    <source>
        <dbReference type="Proteomes" id="UP001242342"/>
    </source>
</evidence>
<protein>
    <recommendedName>
        <fullName evidence="5">5'-deoxynucleotidase</fullName>
        <ecNumber evidence="5">3.1.3.89</ecNumber>
    </recommendedName>
</protein>
<dbReference type="InterPro" id="IPR039356">
    <property type="entry name" value="YfbR/HDDC2"/>
</dbReference>
<dbReference type="GO" id="GO:0005737">
    <property type="term" value="C:cytoplasm"/>
    <property type="evidence" value="ECO:0007669"/>
    <property type="project" value="TreeGrafter"/>
</dbReference>
<accession>A0A2G1BX48</accession>
<comment type="cofactor">
    <cofactor evidence="2">
        <name>Mn(2+)</name>
        <dbReference type="ChEBI" id="CHEBI:29035"/>
    </cofactor>
</comment>
<evidence type="ECO:0000256" key="4">
    <source>
        <dbReference type="ARBA" id="ARBA00011738"/>
    </source>
</evidence>
<name>A0A2G1BX48_9FLAO</name>
<evidence type="ECO:0000256" key="3">
    <source>
        <dbReference type="ARBA" id="ARBA00001941"/>
    </source>
</evidence>
<comment type="cofactor">
    <cofactor evidence="3">
        <name>Co(2+)</name>
        <dbReference type="ChEBI" id="CHEBI:48828"/>
    </cofactor>
</comment>
<evidence type="ECO:0000256" key="6">
    <source>
        <dbReference type="ARBA" id="ARBA00022723"/>
    </source>
</evidence>
<reference evidence="10 11" key="1">
    <citation type="journal article" date="2016" name="Nat. Commun.">
        <title>Microbial interactions lead to rapid micro-scale successions on model marine particles.</title>
        <authorList>
            <person name="Datta M.S."/>
            <person name="Sliwerska E."/>
            <person name="Gore J."/>
            <person name="Polz M.F."/>
            <person name="Cordero O.X."/>
        </authorList>
    </citation>
    <scope>NUCLEOTIDE SEQUENCE [LARGE SCALE GENOMIC DNA]</scope>
    <source>
        <strain evidence="10 11">4G03</strain>
    </source>
</reference>
<dbReference type="Pfam" id="PF13023">
    <property type="entry name" value="HD_3"/>
    <property type="match status" value="1"/>
</dbReference>
<accession>A0A497Z1U8</accession>
<dbReference type="PANTHER" id="PTHR11845">
    <property type="entry name" value="5'-DEOXYNUCLEOTIDASE HDDC2"/>
    <property type="match status" value="1"/>
</dbReference>
<reference evidence="10" key="2">
    <citation type="submission" date="2017-10" db="EMBL/GenBank/DDBJ databases">
        <authorList>
            <person name="Enke T.N."/>
            <person name="Cordero O.X."/>
        </authorList>
    </citation>
    <scope>NUCLEOTIDE SEQUENCE</scope>
    <source>
        <strain evidence="10">4G03</strain>
    </source>
</reference>